<keyword evidence="6" id="KW-0472">Membrane</keyword>
<dbReference type="GO" id="GO:0000272">
    <property type="term" value="P:polysaccharide catabolic process"/>
    <property type="evidence" value="ECO:0007669"/>
    <property type="project" value="UniProtKB-KW"/>
</dbReference>
<dbReference type="PANTHER" id="PTHR10587:SF98">
    <property type="entry name" value="CHITIN DEACETYLASE"/>
    <property type="match status" value="1"/>
</dbReference>
<sequence length="412" mass="44763">MFFSSPLLAVALVSLPNFVSAQDRTSVAQQAAISDPAEQCRYYNYPPIAGQAVNFPKVWETAEILPNDAAARAKYNEISKSMPNIAPKGNFTQTLATYNVKTDPDCWWSATECTTAKAPGVPSDITLVPEPQTLGYGFDDGPNCSHNAFYDYLTSQNQKATMFFIGSNVLGWPLQAKRAVEDGHEVCVHTWSHQAMTGLTNEQAFAEIYYTVTTHFLRLILATLTCDIDDRIRYIVHALGLRSILWKYDVRDTILGPNGVVDTSAVEGQYEEFIKTAQGGAFRNEGAILLAHETNNMTMSEAMKYYPQLKTAFKHLVPIGVALNVTQPYVENGFSQPTFEQYISGTTQTSGPAPSSNSSSPSGSASRNNTSTKPPTGNSTTPAGRNGAISLVSSSIGSISLPAFLLYVSAIF</sequence>
<feature type="compositionally biased region" description="Polar residues" evidence="14">
    <location>
        <begin position="372"/>
        <end position="383"/>
    </location>
</feature>
<dbReference type="EMBL" id="AWSO01000012">
    <property type="protein sequence ID" value="ESK98067.1"/>
    <property type="molecule type" value="Genomic_DNA"/>
</dbReference>
<comment type="subcellular location">
    <subcellularLocation>
        <location evidence="2">Cell membrane</location>
        <topology evidence="2">Lipid-anchor</topology>
        <topology evidence="2">GPI-anchor</topology>
    </subcellularLocation>
</comment>
<gene>
    <name evidence="17" type="ORF">Moror_444</name>
</gene>
<evidence type="ECO:0000256" key="12">
    <source>
        <dbReference type="ARBA" id="ARBA00024056"/>
    </source>
</evidence>
<evidence type="ECO:0000256" key="1">
    <source>
        <dbReference type="ARBA" id="ARBA00001941"/>
    </source>
</evidence>
<evidence type="ECO:0000256" key="15">
    <source>
        <dbReference type="SAM" id="SignalP"/>
    </source>
</evidence>
<keyword evidence="8" id="KW-0170">Cobalt</keyword>
<dbReference type="GO" id="GO:0071555">
    <property type="term" value="P:cell wall organization"/>
    <property type="evidence" value="ECO:0007669"/>
    <property type="project" value="UniProtKB-KW"/>
</dbReference>
<evidence type="ECO:0000256" key="11">
    <source>
        <dbReference type="ARBA" id="ARBA00023326"/>
    </source>
</evidence>
<protein>
    <recommendedName>
        <fullName evidence="12">chitin deacetylase</fullName>
        <ecNumber evidence="12">3.5.1.41</ecNumber>
    </recommendedName>
</protein>
<dbReference type="GO" id="GO:0009272">
    <property type="term" value="P:fungal-type cell wall biogenesis"/>
    <property type="evidence" value="ECO:0007669"/>
    <property type="project" value="UniProtKB-ARBA"/>
</dbReference>
<comment type="cofactor">
    <cofactor evidence="1">
        <name>Co(2+)</name>
        <dbReference type="ChEBI" id="CHEBI:48828"/>
    </cofactor>
</comment>
<evidence type="ECO:0000256" key="14">
    <source>
        <dbReference type="SAM" id="MobiDB-lite"/>
    </source>
</evidence>
<comment type="caution">
    <text evidence="17">The sequence shown here is derived from an EMBL/GenBank/DDBJ whole genome shotgun (WGS) entry which is preliminary data.</text>
</comment>
<keyword evidence="9" id="KW-0449">Lipoprotein</keyword>
<dbReference type="AlphaFoldDB" id="V2XWB6"/>
<organism evidence="17 18">
    <name type="scientific">Moniliophthora roreri (strain MCA 2997)</name>
    <name type="common">Cocoa frosty pod rot fungus</name>
    <name type="synonym">Crinipellis roreri</name>
    <dbReference type="NCBI Taxonomy" id="1381753"/>
    <lineage>
        <taxon>Eukaryota</taxon>
        <taxon>Fungi</taxon>
        <taxon>Dikarya</taxon>
        <taxon>Basidiomycota</taxon>
        <taxon>Agaricomycotina</taxon>
        <taxon>Agaricomycetes</taxon>
        <taxon>Agaricomycetidae</taxon>
        <taxon>Agaricales</taxon>
        <taxon>Marasmiineae</taxon>
        <taxon>Marasmiaceae</taxon>
        <taxon>Moniliophthora</taxon>
    </lineage>
</organism>
<keyword evidence="4" id="KW-0336">GPI-anchor</keyword>
<dbReference type="GO" id="GO:0098552">
    <property type="term" value="C:side of membrane"/>
    <property type="evidence" value="ECO:0007669"/>
    <property type="project" value="UniProtKB-KW"/>
</dbReference>
<dbReference type="HOGENOM" id="CLU_035539_0_0_1"/>
<keyword evidence="10" id="KW-0961">Cell wall biogenesis/degradation</keyword>
<keyword evidence="11" id="KW-0624">Polysaccharide degradation</keyword>
<dbReference type="GO" id="GO:0006032">
    <property type="term" value="P:chitin catabolic process"/>
    <property type="evidence" value="ECO:0007669"/>
    <property type="project" value="UniProtKB-KW"/>
</dbReference>
<dbReference type="InterPro" id="IPR050248">
    <property type="entry name" value="Polysacc_deacetylase_ArnD"/>
</dbReference>
<keyword evidence="18" id="KW-1185">Reference proteome</keyword>
<dbReference type="GO" id="GO:0004099">
    <property type="term" value="F:chitin deacetylase activity"/>
    <property type="evidence" value="ECO:0007669"/>
    <property type="project" value="UniProtKB-EC"/>
</dbReference>
<dbReference type="Proteomes" id="UP000017559">
    <property type="component" value="Unassembled WGS sequence"/>
</dbReference>
<accession>V2XWB6</accession>
<dbReference type="PROSITE" id="PS51677">
    <property type="entry name" value="NODB"/>
    <property type="match status" value="1"/>
</dbReference>
<reference evidence="17 18" key="1">
    <citation type="journal article" date="2014" name="BMC Genomics">
        <title>Genome and secretome analysis of the hemibiotrophic fungal pathogen, Moniliophthora roreri, which causes frosty pod rot disease of cacao: mechanisms of the biotrophic and necrotrophic phases.</title>
        <authorList>
            <person name="Meinhardt L.W."/>
            <person name="Costa G.G.L."/>
            <person name="Thomazella D.P.T."/>
            <person name="Teixeira P.J.P.L."/>
            <person name="Carazzolle M.F."/>
            <person name="Schuster S.C."/>
            <person name="Carlson J.E."/>
            <person name="Guiltinan M.J."/>
            <person name="Mieczkowski P."/>
            <person name="Farmer A."/>
            <person name="Ramaraj T."/>
            <person name="Crozier J."/>
            <person name="Davis R.E."/>
            <person name="Shao J."/>
            <person name="Melnick R.L."/>
            <person name="Pereira G.A.G."/>
            <person name="Bailey B.A."/>
        </authorList>
    </citation>
    <scope>NUCLEOTIDE SEQUENCE [LARGE SCALE GENOMIC DNA]</scope>
    <source>
        <strain evidence="17 18">MCA 2997</strain>
    </source>
</reference>
<dbReference type="GO" id="GO:0005886">
    <property type="term" value="C:plasma membrane"/>
    <property type="evidence" value="ECO:0007669"/>
    <property type="project" value="UniProtKB-SubCell"/>
</dbReference>
<evidence type="ECO:0000256" key="7">
    <source>
        <dbReference type="ARBA" id="ARBA00023277"/>
    </source>
</evidence>
<evidence type="ECO:0000256" key="2">
    <source>
        <dbReference type="ARBA" id="ARBA00004609"/>
    </source>
</evidence>
<evidence type="ECO:0000256" key="3">
    <source>
        <dbReference type="ARBA" id="ARBA00022475"/>
    </source>
</evidence>
<comment type="catalytic activity">
    <reaction evidence="13">
        <text>[(1-&gt;4)-N-acetyl-beta-D-glucosaminyl](n) + n H2O = chitosan + n acetate</text>
        <dbReference type="Rhea" id="RHEA:10464"/>
        <dbReference type="Rhea" id="RHEA-COMP:9593"/>
        <dbReference type="Rhea" id="RHEA-COMP:9597"/>
        <dbReference type="ChEBI" id="CHEBI:15377"/>
        <dbReference type="ChEBI" id="CHEBI:17029"/>
        <dbReference type="ChEBI" id="CHEBI:30089"/>
        <dbReference type="ChEBI" id="CHEBI:57704"/>
        <dbReference type="EC" id="3.5.1.41"/>
    </reaction>
    <physiologicalReaction direction="left-to-right" evidence="13">
        <dbReference type="Rhea" id="RHEA:10465"/>
    </physiologicalReaction>
</comment>
<dbReference type="Gene3D" id="3.20.20.370">
    <property type="entry name" value="Glycoside hydrolase/deacetylase"/>
    <property type="match status" value="1"/>
</dbReference>
<keyword evidence="3" id="KW-1003">Cell membrane</keyword>
<keyword evidence="4" id="KW-0325">Glycoprotein</keyword>
<evidence type="ECO:0000256" key="9">
    <source>
        <dbReference type="ARBA" id="ARBA00023288"/>
    </source>
</evidence>
<evidence type="ECO:0000256" key="6">
    <source>
        <dbReference type="ARBA" id="ARBA00023136"/>
    </source>
</evidence>
<evidence type="ECO:0000313" key="17">
    <source>
        <dbReference type="EMBL" id="ESK98067.1"/>
    </source>
</evidence>
<feature type="signal peptide" evidence="15">
    <location>
        <begin position="1"/>
        <end position="21"/>
    </location>
</feature>
<evidence type="ECO:0000256" key="13">
    <source>
        <dbReference type="ARBA" id="ARBA00048494"/>
    </source>
</evidence>
<dbReference type="PANTHER" id="PTHR10587">
    <property type="entry name" value="GLYCOSYL TRANSFERASE-RELATED"/>
    <property type="match status" value="1"/>
</dbReference>
<name>V2XWB6_MONRO</name>
<proteinExistence type="predicted"/>
<feature type="region of interest" description="Disordered" evidence="14">
    <location>
        <begin position="344"/>
        <end position="384"/>
    </location>
</feature>
<keyword evidence="7" id="KW-0119">Carbohydrate metabolism</keyword>
<dbReference type="OrthoDB" id="407355at2759"/>
<keyword evidence="5" id="KW-0146">Chitin degradation</keyword>
<evidence type="ECO:0000256" key="8">
    <source>
        <dbReference type="ARBA" id="ARBA00023285"/>
    </source>
</evidence>
<dbReference type="InterPro" id="IPR002509">
    <property type="entry name" value="NODB_dom"/>
</dbReference>
<feature type="compositionally biased region" description="Low complexity" evidence="14">
    <location>
        <begin position="349"/>
        <end position="371"/>
    </location>
</feature>
<evidence type="ECO:0000259" key="16">
    <source>
        <dbReference type="PROSITE" id="PS51677"/>
    </source>
</evidence>
<feature type="domain" description="NodB homology" evidence="16">
    <location>
        <begin position="132"/>
        <end position="324"/>
    </location>
</feature>
<evidence type="ECO:0000313" key="18">
    <source>
        <dbReference type="Proteomes" id="UP000017559"/>
    </source>
</evidence>
<feature type="chain" id="PRO_5004712316" description="chitin deacetylase" evidence="15">
    <location>
        <begin position="22"/>
        <end position="412"/>
    </location>
</feature>
<dbReference type="SUPFAM" id="SSF88713">
    <property type="entry name" value="Glycoside hydrolase/deacetylase"/>
    <property type="match status" value="1"/>
</dbReference>
<dbReference type="Pfam" id="PF01522">
    <property type="entry name" value="Polysacc_deac_1"/>
    <property type="match status" value="1"/>
</dbReference>
<dbReference type="EC" id="3.5.1.41" evidence="12"/>
<keyword evidence="15" id="KW-0732">Signal</keyword>
<dbReference type="InterPro" id="IPR011330">
    <property type="entry name" value="Glyco_hydro/deAcase_b/a-brl"/>
</dbReference>
<evidence type="ECO:0000256" key="5">
    <source>
        <dbReference type="ARBA" id="ARBA00023024"/>
    </source>
</evidence>
<dbReference type="KEGG" id="mrr:Moror_444"/>
<evidence type="ECO:0000256" key="10">
    <source>
        <dbReference type="ARBA" id="ARBA00023316"/>
    </source>
</evidence>
<evidence type="ECO:0000256" key="4">
    <source>
        <dbReference type="ARBA" id="ARBA00022622"/>
    </source>
</evidence>